<keyword evidence="3" id="KW-1185">Reference proteome</keyword>
<evidence type="ECO:0000256" key="1">
    <source>
        <dbReference type="SAM" id="MobiDB-lite"/>
    </source>
</evidence>
<comment type="caution">
    <text evidence="2">The sequence shown here is derived from an EMBL/GenBank/DDBJ whole genome shotgun (WGS) entry which is preliminary data.</text>
</comment>
<protein>
    <submittedName>
        <fullName evidence="2">Uncharacterized protein</fullName>
    </submittedName>
</protein>
<name>A0ABR1MCD5_9PEZI</name>
<feature type="region of interest" description="Disordered" evidence="1">
    <location>
        <begin position="1"/>
        <end position="24"/>
    </location>
</feature>
<accession>A0ABR1MCD5</accession>
<dbReference type="EMBL" id="JBBPEH010000001">
    <property type="protein sequence ID" value="KAK7544954.1"/>
    <property type="molecule type" value="Genomic_DNA"/>
</dbReference>
<dbReference type="Proteomes" id="UP001360953">
    <property type="component" value="Unassembled WGS sequence"/>
</dbReference>
<proteinExistence type="predicted"/>
<feature type="compositionally biased region" description="Polar residues" evidence="1">
    <location>
        <begin position="14"/>
        <end position="24"/>
    </location>
</feature>
<evidence type="ECO:0000313" key="3">
    <source>
        <dbReference type="Proteomes" id="UP001360953"/>
    </source>
</evidence>
<gene>
    <name evidence="2" type="ORF">J3D65DRAFT_44826</name>
</gene>
<feature type="compositionally biased region" description="Low complexity" evidence="1">
    <location>
        <begin position="213"/>
        <end position="222"/>
    </location>
</feature>
<dbReference type="GeneID" id="92029223"/>
<sequence length="463" mass="53226">MSRPMKPPDDARSAPSQSPGFWSQNHLHMRPQQELPLYPMLIHGHGEIQQERLLYPNLIHGHHDTQQERSQYRSTNSHEYYREQPIYQQKPRTMAPKATSPAPVLPQLNGEPYIHPSRIYGRRAYPPEFPSSSEYFTEGTRTSRNTQPYTSQYSGLPYAAREQTGRVGAYYRQNYPRMESETKPYGQHETLPYAEPYPQPVRSIESDHVSPATLTRSTSDTTLSEKKLDLDEDDATQPEAVITPDLPDVDICDERLPVDVRMNAWRKFKSAMDKGKNKWVNNGCPPCPNNHCRAIHPPPCRTMKALKKFTRTLEAGRWLEAHQGKPPCLKCGQVHKGPCVAPQCNECKGHHKEKFSCETSRKRVKVAEEMHRKLGQLQMQKYEKQLQHPLPRKPMADDQDFVASAFRGIMEARLSGISSEEEKNRITRNFLGEFAQSLQSKRKRDKDEDEDGGNPAPKLIKYE</sequence>
<feature type="compositionally biased region" description="Basic and acidic residues" evidence="1">
    <location>
        <begin position="1"/>
        <end position="12"/>
    </location>
</feature>
<dbReference type="RefSeq" id="XP_066660189.1">
    <property type="nucleotide sequence ID" value="XM_066796317.1"/>
</dbReference>
<evidence type="ECO:0000313" key="2">
    <source>
        <dbReference type="EMBL" id="KAK7544954.1"/>
    </source>
</evidence>
<feature type="region of interest" description="Disordered" evidence="1">
    <location>
        <begin position="433"/>
        <end position="463"/>
    </location>
</feature>
<feature type="region of interest" description="Disordered" evidence="1">
    <location>
        <begin position="201"/>
        <end position="225"/>
    </location>
</feature>
<reference evidence="2 3" key="1">
    <citation type="submission" date="2024-04" db="EMBL/GenBank/DDBJ databases">
        <title>Phyllosticta paracitricarpa is synonymous to the EU quarantine fungus P. citricarpa based on phylogenomic analyses.</title>
        <authorList>
            <consortium name="Lawrence Berkeley National Laboratory"/>
            <person name="Van ingen-buijs V.A."/>
            <person name="Van westerhoven A.C."/>
            <person name="Haridas S."/>
            <person name="Skiadas P."/>
            <person name="Martin F."/>
            <person name="Groenewald J.Z."/>
            <person name="Crous P.W."/>
            <person name="Seidl M.F."/>
        </authorList>
    </citation>
    <scope>NUCLEOTIDE SEQUENCE [LARGE SCALE GENOMIC DNA]</scope>
    <source>
        <strain evidence="2 3">CPC 17464</strain>
    </source>
</reference>
<organism evidence="2 3">
    <name type="scientific">Phyllosticta citribraziliensis</name>
    <dbReference type="NCBI Taxonomy" id="989973"/>
    <lineage>
        <taxon>Eukaryota</taxon>
        <taxon>Fungi</taxon>
        <taxon>Dikarya</taxon>
        <taxon>Ascomycota</taxon>
        <taxon>Pezizomycotina</taxon>
        <taxon>Dothideomycetes</taxon>
        <taxon>Dothideomycetes incertae sedis</taxon>
        <taxon>Botryosphaeriales</taxon>
        <taxon>Phyllostictaceae</taxon>
        <taxon>Phyllosticta</taxon>
    </lineage>
</organism>